<proteinExistence type="inferred from homology"/>
<dbReference type="FunFam" id="1.10.10.10:FF:000001">
    <property type="entry name" value="LysR family transcriptional regulator"/>
    <property type="match status" value="1"/>
</dbReference>
<dbReference type="SUPFAM" id="SSF46785">
    <property type="entry name" value="Winged helix' DNA-binding domain"/>
    <property type="match status" value="1"/>
</dbReference>
<evidence type="ECO:0000256" key="2">
    <source>
        <dbReference type="ARBA" id="ARBA00023015"/>
    </source>
</evidence>
<dbReference type="GO" id="GO:0000976">
    <property type="term" value="F:transcription cis-regulatory region binding"/>
    <property type="evidence" value="ECO:0007669"/>
    <property type="project" value="TreeGrafter"/>
</dbReference>
<dbReference type="OrthoDB" id="9785745at2"/>
<keyword evidence="7" id="KW-1185">Reference proteome</keyword>
<comment type="similarity">
    <text evidence="1">Belongs to the LysR transcriptional regulatory family.</text>
</comment>
<dbReference type="PANTHER" id="PTHR30126">
    <property type="entry name" value="HTH-TYPE TRANSCRIPTIONAL REGULATOR"/>
    <property type="match status" value="1"/>
</dbReference>
<keyword evidence="4" id="KW-0804">Transcription</keyword>
<dbReference type="PROSITE" id="PS50931">
    <property type="entry name" value="HTH_LYSR"/>
    <property type="match status" value="1"/>
</dbReference>
<evidence type="ECO:0000313" key="7">
    <source>
        <dbReference type="Proteomes" id="UP000006875"/>
    </source>
</evidence>
<dbReference type="HOGENOM" id="CLU_039613_6_1_0"/>
<dbReference type="InterPro" id="IPR036390">
    <property type="entry name" value="WH_DNA-bd_sf"/>
</dbReference>
<dbReference type="Pfam" id="PF00126">
    <property type="entry name" value="HTH_1"/>
    <property type="match status" value="1"/>
</dbReference>
<dbReference type="PANTHER" id="PTHR30126:SF39">
    <property type="entry name" value="HTH-TYPE TRANSCRIPTIONAL REGULATOR CYSL"/>
    <property type="match status" value="1"/>
</dbReference>
<feature type="domain" description="HTH lysR-type" evidence="5">
    <location>
        <begin position="1"/>
        <end position="58"/>
    </location>
</feature>
<accession>E3H8P9</accession>
<dbReference type="InterPro" id="IPR000847">
    <property type="entry name" value="LysR_HTH_N"/>
</dbReference>
<evidence type="ECO:0000256" key="3">
    <source>
        <dbReference type="ARBA" id="ARBA00023125"/>
    </source>
</evidence>
<keyword evidence="2" id="KW-0805">Transcription regulation</keyword>
<dbReference type="KEGG" id="ipo:Ilyop_1534"/>
<dbReference type="STRING" id="572544.Ilyop_1534"/>
<dbReference type="Gene3D" id="1.10.10.10">
    <property type="entry name" value="Winged helix-like DNA-binding domain superfamily/Winged helix DNA-binding domain"/>
    <property type="match status" value="1"/>
</dbReference>
<organism evidence="6 7">
    <name type="scientific">Ilyobacter polytropus (strain ATCC 51220 / DSM 2926 / LMG 16218 / CuHBu1)</name>
    <dbReference type="NCBI Taxonomy" id="572544"/>
    <lineage>
        <taxon>Bacteria</taxon>
        <taxon>Fusobacteriati</taxon>
        <taxon>Fusobacteriota</taxon>
        <taxon>Fusobacteriia</taxon>
        <taxon>Fusobacteriales</taxon>
        <taxon>Fusobacteriaceae</taxon>
        <taxon>Ilyobacter</taxon>
    </lineage>
</organism>
<evidence type="ECO:0000313" key="6">
    <source>
        <dbReference type="EMBL" id="ADO83313.1"/>
    </source>
</evidence>
<dbReference type="Proteomes" id="UP000006875">
    <property type="component" value="Chromosome"/>
</dbReference>
<dbReference type="Gene3D" id="3.40.190.290">
    <property type="match status" value="1"/>
</dbReference>
<dbReference type="RefSeq" id="WP_013387980.1">
    <property type="nucleotide sequence ID" value="NC_014632.1"/>
</dbReference>
<protein>
    <submittedName>
        <fullName evidence="6">Transcriptional regulator, LysR family</fullName>
    </submittedName>
</protein>
<dbReference type="CDD" id="cd08420">
    <property type="entry name" value="PBP2_CysL_like"/>
    <property type="match status" value="1"/>
</dbReference>
<dbReference type="NCBIfam" id="NF040786">
    <property type="entry name" value="LysR_Sec_metab"/>
    <property type="match status" value="1"/>
</dbReference>
<evidence type="ECO:0000259" key="5">
    <source>
        <dbReference type="PROSITE" id="PS50931"/>
    </source>
</evidence>
<name>E3H8P9_ILYPC</name>
<evidence type="ECO:0000256" key="4">
    <source>
        <dbReference type="ARBA" id="ARBA00023163"/>
    </source>
</evidence>
<evidence type="ECO:0000256" key="1">
    <source>
        <dbReference type="ARBA" id="ARBA00009437"/>
    </source>
</evidence>
<dbReference type="GO" id="GO:0003700">
    <property type="term" value="F:DNA-binding transcription factor activity"/>
    <property type="evidence" value="ECO:0007669"/>
    <property type="project" value="InterPro"/>
</dbReference>
<dbReference type="EMBL" id="CP002281">
    <property type="protein sequence ID" value="ADO83313.1"/>
    <property type="molecule type" value="Genomic_DNA"/>
</dbReference>
<dbReference type="InterPro" id="IPR005119">
    <property type="entry name" value="LysR_subst-bd"/>
</dbReference>
<dbReference type="eggNOG" id="COG0583">
    <property type="taxonomic scope" value="Bacteria"/>
</dbReference>
<dbReference type="PRINTS" id="PR00039">
    <property type="entry name" value="HTHLYSR"/>
</dbReference>
<sequence>MTLRKLQIFYCVAEKLNMTTVSKEMYISQPAISQMIKEMEEELGVKLFNRLGKRLYLTDEGELFKTYSRRMMNLYQEFEEVLDEKKDLKKGKLKLGASSTIGIYVMPQLIKEFIRDYPEIDISLKIGNTEDIANMILKNDIDLAFVEAEVDMNEIKSEEIWKDELIIITHPEHKWGKHLKIDESELKSEKFILREEGSGTRKVFEAAMKNNHIKYQESFTLGNTEAIKEIIMTGLGISCLSKLTVKKELDEGKLKGYKLKNFEIDREFNLIHHKDKHFSPLMKEFIRKGKEKGI</sequence>
<dbReference type="AlphaFoldDB" id="E3H8P9"/>
<dbReference type="SUPFAM" id="SSF53850">
    <property type="entry name" value="Periplasmic binding protein-like II"/>
    <property type="match status" value="1"/>
</dbReference>
<dbReference type="InterPro" id="IPR047788">
    <property type="entry name" value="LysR-like_Sec_metab"/>
</dbReference>
<gene>
    <name evidence="6" type="ordered locus">Ilyop_1534</name>
</gene>
<reference evidence="6 7" key="1">
    <citation type="journal article" date="2010" name="Stand. Genomic Sci.">
        <title>Complete genome sequence of Ilyobacter polytropus type strain (CuHbu1).</title>
        <authorList>
            <person name="Sikorski J."/>
            <person name="Chertkov O."/>
            <person name="Lapidus A."/>
            <person name="Nolan M."/>
            <person name="Lucas S."/>
            <person name="Del Rio T.G."/>
            <person name="Tice H."/>
            <person name="Cheng J.F."/>
            <person name="Tapia R."/>
            <person name="Han C."/>
            <person name="Goodwin L."/>
            <person name="Pitluck S."/>
            <person name="Liolios K."/>
            <person name="Ivanova N."/>
            <person name="Mavromatis K."/>
            <person name="Mikhailova N."/>
            <person name="Pati A."/>
            <person name="Chen A."/>
            <person name="Palaniappan K."/>
            <person name="Land M."/>
            <person name="Hauser L."/>
            <person name="Chang Y.J."/>
            <person name="Jeffries C.D."/>
            <person name="Brambilla E."/>
            <person name="Yasawong M."/>
            <person name="Rohde M."/>
            <person name="Pukall R."/>
            <person name="Spring S."/>
            <person name="Goker M."/>
            <person name="Woyke T."/>
            <person name="Bristow J."/>
            <person name="Eisen J.A."/>
            <person name="Markowitz V."/>
            <person name="Hugenholtz P."/>
            <person name="Kyrpides N.C."/>
            <person name="Klenk H.P."/>
        </authorList>
    </citation>
    <scope>NUCLEOTIDE SEQUENCE [LARGE SCALE GENOMIC DNA]</scope>
    <source>
        <strain evidence="7">ATCC 51220 / DSM 2926 / LMG 16218 / CuHBu1</strain>
    </source>
</reference>
<dbReference type="Pfam" id="PF03466">
    <property type="entry name" value="LysR_substrate"/>
    <property type="match status" value="1"/>
</dbReference>
<keyword evidence="3" id="KW-0238">DNA-binding</keyword>
<dbReference type="InterPro" id="IPR036388">
    <property type="entry name" value="WH-like_DNA-bd_sf"/>
</dbReference>